<dbReference type="GO" id="GO:0003697">
    <property type="term" value="F:single-stranded DNA binding"/>
    <property type="evidence" value="ECO:0007669"/>
    <property type="project" value="InterPro"/>
</dbReference>
<dbReference type="Pfam" id="PF09329">
    <property type="entry name" value="zf-primase"/>
    <property type="match status" value="1"/>
</dbReference>
<evidence type="ECO:0000259" key="4">
    <source>
        <dbReference type="Pfam" id="PF20415"/>
    </source>
</evidence>
<keyword evidence="6" id="KW-1185">Reference proteome</keyword>
<evidence type="ECO:0000313" key="6">
    <source>
        <dbReference type="Proteomes" id="UP000308199"/>
    </source>
</evidence>
<feature type="region of interest" description="Disordered" evidence="2">
    <location>
        <begin position="282"/>
        <end position="370"/>
    </location>
</feature>
<feature type="compositionally biased region" description="Low complexity" evidence="2">
    <location>
        <begin position="344"/>
        <end position="359"/>
    </location>
</feature>
<dbReference type="InterPro" id="IPR046522">
    <property type="entry name" value="DUF6699"/>
</dbReference>
<accession>A0A4S4KSN1</accession>
<dbReference type="EMBL" id="SGPK01000578">
    <property type="protein sequence ID" value="THH01685.1"/>
    <property type="molecule type" value="Genomic_DNA"/>
</dbReference>
<feature type="non-terminal residue" evidence="5">
    <location>
        <position position="775"/>
    </location>
</feature>
<feature type="compositionally biased region" description="Basic and acidic residues" evidence="2">
    <location>
        <begin position="498"/>
        <end position="523"/>
    </location>
</feature>
<dbReference type="InterPro" id="IPR040184">
    <property type="entry name" value="Mcm10"/>
</dbReference>
<feature type="domain" description="DUF6699" evidence="4">
    <location>
        <begin position="92"/>
        <end position="229"/>
    </location>
</feature>
<dbReference type="GO" id="GO:0003688">
    <property type="term" value="F:DNA replication origin binding"/>
    <property type="evidence" value="ECO:0007669"/>
    <property type="project" value="TreeGrafter"/>
</dbReference>
<dbReference type="OrthoDB" id="202825at2759"/>
<dbReference type="GO" id="GO:0006270">
    <property type="term" value="P:DNA replication initiation"/>
    <property type="evidence" value="ECO:0007669"/>
    <property type="project" value="InterPro"/>
</dbReference>
<evidence type="ECO:0000313" key="5">
    <source>
        <dbReference type="EMBL" id="THH01685.1"/>
    </source>
</evidence>
<evidence type="ECO:0000259" key="3">
    <source>
        <dbReference type="Pfam" id="PF09329"/>
    </source>
</evidence>
<proteinExistence type="inferred from homology"/>
<comment type="caution">
    <text evidence="5">The sequence shown here is derived from an EMBL/GenBank/DDBJ whole genome shotgun (WGS) entry which is preliminary data.</text>
</comment>
<feature type="region of interest" description="Disordered" evidence="2">
    <location>
        <begin position="487"/>
        <end position="534"/>
    </location>
</feature>
<name>A0A4S4KSN1_9AGAM</name>
<dbReference type="AlphaFoldDB" id="A0A4S4KSN1"/>
<organism evidence="5 6">
    <name type="scientific">Phellinidium pouzarii</name>
    <dbReference type="NCBI Taxonomy" id="167371"/>
    <lineage>
        <taxon>Eukaryota</taxon>
        <taxon>Fungi</taxon>
        <taxon>Dikarya</taxon>
        <taxon>Basidiomycota</taxon>
        <taxon>Agaricomycotina</taxon>
        <taxon>Agaricomycetes</taxon>
        <taxon>Hymenochaetales</taxon>
        <taxon>Hymenochaetaceae</taxon>
        <taxon>Phellinidium</taxon>
    </lineage>
</organism>
<evidence type="ECO:0000256" key="2">
    <source>
        <dbReference type="SAM" id="MobiDB-lite"/>
    </source>
</evidence>
<dbReference type="Gene3D" id="2.40.50.140">
    <property type="entry name" value="Nucleic acid-binding proteins"/>
    <property type="match status" value="1"/>
</dbReference>
<evidence type="ECO:0000256" key="1">
    <source>
        <dbReference type="ARBA" id="ARBA00009679"/>
    </source>
</evidence>
<dbReference type="PANTHER" id="PTHR13454">
    <property type="entry name" value="PROTEIN MCM10 HOMOLOG"/>
    <property type="match status" value="1"/>
</dbReference>
<protein>
    <submittedName>
        <fullName evidence="5">Uncharacterized protein</fullName>
    </submittedName>
</protein>
<comment type="similarity">
    <text evidence="1">Belongs to the MCM10 family.</text>
</comment>
<dbReference type="InterPro" id="IPR012340">
    <property type="entry name" value="NA-bd_OB-fold"/>
</dbReference>
<dbReference type="InterPro" id="IPR015408">
    <property type="entry name" value="Znf_Mcm10/DnaG"/>
</dbReference>
<sequence>MRLRTNTYPQMGTGELTEAPSKSVYLSQMSIHLWAYCEATAAFDFALALPTNNFQCGLGYVYATASIIRMLYNRLNPALASIESCNRRDANIRLDLRNHPRNPHPRVSFSPYYSVCSSMFLEPATYYPTQYMCITLRPFPAVRIYIDVQSNAYVTVGQVLEALHSSLRRQLTRYEWASLTSTEKWHVAAAFFERCALSSNWNRDYYGGVRRIDLLCRKTLFRGLEPSREGLYTWKLVIACCHQYCMLYFSYDIEATYYIERELDFGLATLNEHIEALQAQLAGQPPTPPAKRRKADEATVLAPATPSPRKKIKINECRERAQSPTEFTRRALQTRPTPTPIPPLKGTSKSKSTLKASSSRAYEPDAPAPSSLVSQLKSLTETDVEKVPVRDDRLAIVEDIEIGPAEHSSIADDPHFEKIEPNSGIRLKSRVLPHDALQDHLSGRYFLPPSLLYSVVRLQPNKQAYEVPVEGDWVTIAVVAERGDVRFTSGPGNAAHGKRADEDEPKESKEKKTNGKEFNKRGNDDDDEENPRKGGKKYVHLKLIDLGIRSRSTSSAAPRASLRGDAQLSLLLFESDYFDKLIHDEGGKKKEQKIWRGGSGGAFEECFTKLREGAVIALLNPKVLKPFQNTKNPSASSILALTPPSSSAIAIIGHASDLGMCTVRRRDGKPCRAWVDRRITSNAGPGKSGAEDVCEYHIQSAVQRARAGRAEFSIGTSGMSTSAAKRKAAYDPARQWGLKPEDGGLRGPGGEATYVVGGHVASSGSGQVAGIAGET</sequence>
<gene>
    <name evidence="5" type="ORF">EW145_g6867</name>
</gene>
<feature type="domain" description="Zinc finger Mcm10/DnaG-type" evidence="3">
    <location>
        <begin position="653"/>
        <end position="709"/>
    </location>
</feature>
<dbReference type="GO" id="GO:0043596">
    <property type="term" value="C:nuclear replication fork"/>
    <property type="evidence" value="ECO:0007669"/>
    <property type="project" value="TreeGrafter"/>
</dbReference>
<dbReference type="Proteomes" id="UP000308199">
    <property type="component" value="Unassembled WGS sequence"/>
</dbReference>
<dbReference type="PANTHER" id="PTHR13454:SF11">
    <property type="entry name" value="PROTEIN MCM10 HOMOLOG"/>
    <property type="match status" value="1"/>
</dbReference>
<dbReference type="Pfam" id="PF20415">
    <property type="entry name" value="DUF6699"/>
    <property type="match status" value="1"/>
</dbReference>
<reference evidence="5 6" key="1">
    <citation type="submission" date="2019-02" db="EMBL/GenBank/DDBJ databases">
        <title>Genome sequencing of the rare red list fungi Phellinidium pouzarii.</title>
        <authorList>
            <person name="Buettner E."/>
            <person name="Kellner H."/>
        </authorList>
    </citation>
    <scope>NUCLEOTIDE SEQUENCE [LARGE SCALE GENOMIC DNA]</scope>
    <source>
        <strain evidence="5 6">DSM 108285</strain>
    </source>
</reference>